<organism evidence="1 2">
    <name type="scientific">Microlunatus spumicola</name>
    <dbReference type="NCBI Taxonomy" id="81499"/>
    <lineage>
        <taxon>Bacteria</taxon>
        <taxon>Bacillati</taxon>
        <taxon>Actinomycetota</taxon>
        <taxon>Actinomycetes</taxon>
        <taxon>Propionibacteriales</taxon>
        <taxon>Propionibacteriaceae</taxon>
        <taxon>Microlunatus</taxon>
    </lineage>
</organism>
<dbReference type="PROSITE" id="PS51365">
    <property type="entry name" value="RENAL_DIPEPTIDASE_2"/>
    <property type="match status" value="1"/>
</dbReference>
<dbReference type="InterPro" id="IPR032466">
    <property type="entry name" value="Metal_Hydrolase"/>
</dbReference>
<gene>
    <name evidence="1" type="ORF">GCM10022197_26570</name>
</gene>
<name>A0ABP6XNU5_9ACTN</name>
<accession>A0ABP6XNU5</accession>
<evidence type="ECO:0000313" key="2">
    <source>
        <dbReference type="Proteomes" id="UP001500767"/>
    </source>
</evidence>
<dbReference type="Pfam" id="PF01244">
    <property type="entry name" value="Peptidase_M19"/>
    <property type="match status" value="1"/>
</dbReference>
<dbReference type="PANTHER" id="PTHR10443:SF12">
    <property type="entry name" value="DIPEPTIDASE"/>
    <property type="match status" value="1"/>
</dbReference>
<dbReference type="PANTHER" id="PTHR10443">
    <property type="entry name" value="MICROSOMAL DIPEPTIDASE"/>
    <property type="match status" value="1"/>
</dbReference>
<protein>
    <submittedName>
        <fullName evidence="1">Membrane dipeptidase</fullName>
    </submittedName>
</protein>
<dbReference type="Gene3D" id="3.20.20.140">
    <property type="entry name" value="Metal-dependent hydrolases"/>
    <property type="match status" value="1"/>
</dbReference>
<comment type="caution">
    <text evidence="1">The sequence shown here is derived from an EMBL/GenBank/DDBJ whole genome shotgun (WGS) entry which is preliminary data.</text>
</comment>
<proteinExistence type="predicted"/>
<keyword evidence="2" id="KW-1185">Reference proteome</keyword>
<dbReference type="InterPro" id="IPR008257">
    <property type="entry name" value="Pept_M19"/>
</dbReference>
<evidence type="ECO:0000313" key="1">
    <source>
        <dbReference type="EMBL" id="GAA3569011.1"/>
    </source>
</evidence>
<dbReference type="Proteomes" id="UP001500767">
    <property type="component" value="Unassembled WGS sequence"/>
</dbReference>
<dbReference type="EMBL" id="BAAAYR010000004">
    <property type="protein sequence ID" value="GAA3569011.1"/>
    <property type="molecule type" value="Genomic_DNA"/>
</dbReference>
<dbReference type="SUPFAM" id="SSF51556">
    <property type="entry name" value="Metallo-dependent hydrolases"/>
    <property type="match status" value="1"/>
</dbReference>
<sequence length="402" mass="42539">MASSDPGAGTDGYLAYSYLEPPLALPFPLAPELGRVPPYDGGLTADERARADRLLRENVVISLHDHPVRFPADMADTPAYNRTGRQHTAYAGLAASGLTVVFDNLMDGTACVTGHAPWRWDDVVTDLGMRQADLAHQDRVVVVRTVADVARVKAEGRVGLVLGLEAATPIENEVERLDVLHGLGLRQIGIAYSDSNALGSGLAEPRDGGLTSFGRRAVRRMNQLGLAIDVSHSSPQTALDVCAVSDRPVLLTHGGARAVWDIPRMMPDDVLRAVAGTGGVIGISAAPHTTVSTAHPRHSIASVMDHAEHVAALVGVEHLGFGPDTLYGDHVGLHTVFADLMGGATVGAPPHERVPYVDGLENPTECFANIAGWLVQHGWSDDDVALVLGANALRALGETWLP</sequence>
<reference evidence="2" key="1">
    <citation type="journal article" date="2019" name="Int. J. Syst. Evol. Microbiol.">
        <title>The Global Catalogue of Microorganisms (GCM) 10K type strain sequencing project: providing services to taxonomists for standard genome sequencing and annotation.</title>
        <authorList>
            <consortium name="The Broad Institute Genomics Platform"/>
            <consortium name="The Broad Institute Genome Sequencing Center for Infectious Disease"/>
            <person name="Wu L."/>
            <person name="Ma J."/>
        </authorList>
    </citation>
    <scope>NUCLEOTIDE SEQUENCE [LARGE SCALE GENOMIC DNA]</scope>
    <source>
        <strain evidence="2">JCM 16540</strain>
    </source>
</reference>
<dbReference type="RefSeq" id="WP_204913137.1">
    <property type="nucleotide sequence ID" value="NZ_BAAAYR010000004.1"/>
</dbReference>